<keyword evidence="7" id="KW-0813">Transport</keyword>
<dbReference type="NCBIfam" id="TIGR00945">
    <property type="entry name" value="tatC"/>
    <property type="match status" value="1"/>
</dbReference>
<feature type="transmembrane region" description="Helical" evidence="7">
    <location>
        <begin position="213"/>
        <end position="231"/>
    </location>
</feature>
<dbReference type="AlphaFoldDB" id="A0A0T6LW80"/>
<reference evidence="9 10" key="1">
    <citation type="submission" date="2015-10" db="EMBL/GenBank/DDBJ databases">
        <title>Draft genome sequence of pyrrolomycin-producing Streptomyces vitaminophilus.</title>
        <authorList>
            <person name="Graham D.E."/>
            <person name="Mahan K.M."/>
            <person name="Klingeman D.M."/>
            <person name="Hettich R.L."/>
            <person name="Parry R.J."/>
        </authorList>
    </citation>
    <scope>NUCLEOTIDE SEQUENCE [LARGE SCALE GENOMIC DNA]</scope>
    <source>
        <strain evidence="9 10">ATCC 31673</strain>
    </source>
</reference>
<evidence type="ECO:0000256" key="6">
    <source>
        <dbReference type="ARBA" id="ARBA00023136"/>
    </source>
</evidence>
<feature type="transmembrane region" description="Helical" evidence="7">
    <location>
        <begin position="237"/>
        <end position="259"/>
    </location>
</feature>
<evidence type="ECO:0000256" key="3">
    <source>
        <dbReference type="ARBA" id="ARBA00022927"/>
    </source>
</evidence>
<feature type="transmembrane region" description="Helical" evidence="7">
    <location>
        <begin position="180"/>
        <end position="201"/>
    </location>
</feature>
<name>A0A0T6LW80_WENVI</name>
<evidence type="ECO:0000256" key="2">
    <source>
        <dbReference type="ARBA" id="ARBA00022692"/>
    </source>
</evidence>
<dbReference type="GO" id="GO:0065002">
    <property type="term" value="P:intracellular protein transmembrane transport"/>
    <property type="evidence" value="ECO:0007669"/>
    <property type="project" value="TreeGrafter"/>
</dbReference>
<dbReference type="InterPro" id="IPR002033">
    <property type="entry name" value="TatC"/>
</dbReference>
<comment type="similarity">
    <text evidence="7">Belongs to the TatC family.</text>
</comment>
<feature type="transmembrane region" description="Helical" evidence="7">
    <location>
        <begin position="130"/>
        <end position="150"/>
    </location>
</feature>
<comment type="subcellular location">
    <subcellularLocation>
        <location evidence="7">Cell membrane</location>
        <topology evidence="7">Multi-pass membrane protein</topology>
    </subcellularLocation>
    <subcellularLocation>
        <location evidence="1">Membrane</location>
        <topology evidence="1">Multi-pass membrane protein</topology>
    </subcellularLocation>
</comment>
<dbReference type="PANTHER" id="PTHR30371:SF0">
    <property type="entry name" value="SEC-INDEPENDENT PROTEIN TRANSLOCASE PROTEIN TATC, CHLOROPLASTIC-RELATED"/>
    <property type="match status" value="1"/>
</dbReference>
<keyword evidence="5 7" id="KW-0811">Translocation</keyword>
<accession>A0A0T6LW80</accession>
<organism evidence="9 10">
    <name type="scientific">Wenjunlia vitaminophila</name>
    <name type="common">Streptomyces vitaminophilus</name>
    <dbReference type="NCBI Taxonomy" id="76728"/>
    <lineage>
        <taxon>Bacteria</taxon>
        <taxon>Bacillati</taxon>
        <taxon>Actinomycetota</taxon>
        <taxon>Actinomycetes</taxon>
        <taxon>Kitasatosporales</taxon>
        <taxon>Streptomycetaceae</taxon>
        <taxon>Wenjunlia</taxon>
    </lineage>
</organism>
<keyword evidence="6 7" id="KW-0472">Membrane</keyword>
<dbReference type="eggNOG" id="COG0805">
    <property type="taxonomic scope" value="Bacteria"/>
</dbReference>
<evidence type="ECO:0000256" key="4">
    <source>
        <dbReference type="ARBA" id="ARBA00022989"/>
    </source>
</evidence>
<keyword evidence="10" id="KW-1185">Reference proteome</keyword>
<feature type="region of interest" description="Disordered" evidence="8">
    <location>
        <begin position="269"/>
        <end position="342"/>
    </location>
</feature>
<keyword evidence="3 7" id="KW-0653">Protein transport</keyword>
<dbReference type="GO" id="GO:0033281">
    <property type="term" value="C:TAT protein transport complex"/>
    <property type="evidence" value="ECO:0007669"/>
    <property type="project" value="UniProtKB-UniRule"/>
</dbReference>
<dbReference type="GO" id="GO:0043953">
    <property type="term" value="P:protein transport by the Tat complex"/>
    <property type="evidence" value="ECO:0007669"/>
    <property type="project" value="UniProtKB-UniRule"/>
</dbReference>
<keyword evidence="2 7" id="KW-0812">Transmembrane</keyword>
<evidence type="ECO:0000256" key="7">
    <source>
        <dbReference type="HAMAP-Rule" id="MF_00902"/>
    </source>
</evidence>
<dbReference type="PANTHER" id="PTHR30371">
    <property type="entry name" value="SEC-INDEPENDENT PROTEIN TRANSLOCASE PROTEIN TATC"/>
    <property type="match status" value="1"/>
</dbReference>
<evidence type="ECO:0000256" key="8">
    <source>
        <dbReference type="SAM" id="MobiDB-lite"/>
    </source>
</evidence>
<dbReference type="PRINTS" id="PR01840">
    <property type="entry name" value="TATCFAMILY"/>
</dbReference>
<dbReference type="STRING" id="76728.AQ490_14250"/>
<proteinExistence type="inferred from homology"/>
<gene>
    <name evidence="7" type="primary">tatC</name>
    <name evidence="9" type="ORF">AQ490_14250</name>
</gene>
<dbReference type="Pfam" id="PF00902">
    <property type="entry name" value="TatC"/>
    <property type="match status" value="1"/>
</dbReference>
<protein>
    <recommendedName>
        <fullName evidence="7">Sec-independent protein translocase protein TatC</fullName>
    </recommendedName>
</protein>
<feature type="transmembrane region" description="Helical" evidence="7">
    <location>
        <begin position="28"/>
        <end position="46"/>
    </location>
</feature>
<evidence type="ECO:0000313" key="10">
    <source>
        <dbReference type="Proteomes" id="UP000050867"/>
    </source>
</evidence>
<comment type="function">
    <text evidence="7">Part of the twin-arginine translocation (Tat) system that transports large folded proteins containing a characteristic twin-arginine motif in their signal peptide across membranes. Together with TatB, TatC is part of a receptor directly interacting with Tat signal peptides.</text>
</comment>
<feature type="transmembrane region" description="Helical" evidence="7">
    <location>
        <begin position="94"/>
        <end position="118"/>
    </location>
</feature>
<sequence>MLKPARKPKDPEGRMPLAEHLRELRNRLFKSMVAIILVTVVAAFFYKDLIDFLVNPVLDSVGCGASLSEIAEKTTKDEACAHMTMNGLLTPFTLALKVSLVAGVVLASPIWLYQLWAFLAPGLHANEKKYTLAFVGAGFPLFIGGGFFAYKILPTTAEVLIGFTPQNVDNLLPLDDYLDLVVRMVVVFGLSFEMPLLLVLLNMGGVIPGRKMAGWWRGMIMGIVVFAAVATPSTDPLSMMALAGPIVILYFIAVGVSLANDWRRRRRRAADPDANLDDDEASSLDLTPEPVGDPNDVEAGGVEPVEPVVAHALTEGIPEQADGAERGSAVSGRQERADDDIT</sequence>
<keyword evidence="7" id="KW-1003">Cell membrane</keyword>
<comment type="subunit">
    <text evidence="7">The Tat system comprises two distinct complexes: a TatABC complex, containing multiple copies of TatA, TatB and TatC subunits, and a separate TatA complex, containing only TatA subunits. Substrates initially bind to the TatABC complex, which probably triggers association of the separate TatA complex to form the active translocon.</text>
</comment>
<dbReference type="HAMAP" id="MF_00902">
    <property type="entry name" value="TatC"/>
    <property type="match status" value="1"/>
</dbReference>
<dbReference type="Proteomes" id="UP000050867">
    <property type="component" value="Unassembled WGS sequence"/>
</dbReference>
<dbReference type="GO" id="GO:0009977">
    <property type="term" value="F:proton motive force dependent protein transmembrane transporter activity"/>
    <property type="evidence" value="ECO:0007669"/>
    <property type="project" value="TreeGrafter"/>
</dbReference>
<evidence type="ECO:0000256" key="1">
    <source>
        <dbReference type="ARBA" id="ARBA00004141"/>
    </source>
</evidence>
<feature type="compositionally biased region" description="Low complexity" evidence="8">
    <location>
        <begin position="297"/>
        <end position="310"/>
    </location>
</feature>
<evidence type="ECO:0000256" key="5">
    <source>
        <dbReference type="ARBA" id="ARBA00023010"/>
    </source>
</evidence>
<dbReference type="RefSeq" id="WP_026219873.1">
    <property type="nucleotide sequence ID" value="NZ_LLZU01000005.1"/>
</dbReference>
<dbReference type="OrthoDB" id="9777044at2"/>
<comment type="caution">
    <text evidence="9">The sequence shown here is derived from an EMBL/GenBank/DDBJ whole genome shotgun (WGS) entry which is preliminary data.</text>
</comment>
<evidence type="ECO:0000313" key="9">
    <source>
        <dbReference type="EMBL" id="KRV50272.1"/>
    </source>
</evidence>
<keyword evidence="4 7" id="KW-1133">Transmembrane helix</keyword>
<dbReference type="EMBL" id="LLZU01000005">
    <property type="protein sequence ID" value="KRV50272.1"/>
    <property type="molecule type" value="Genomic_DNA"/>
</dbReference>